<dbReference type="InterPro" id="IPR007627">
    <property type="entry name" value="RNA_pol_sigma70_r2"/>
</dbReference>
<keyword evidence="5 6" id="KW-0804">Transcription</keyword>
<dbReference type="Pfam" id="PF08281">
    <property type="entry name" value="Sigma70_r4_2"/>
    <property type="match status" value="1"/>
</dbReference>
<evidence type="ECO:0000259" key="8">
    <source>
        <dbReference type="Pfam" id="PF08281"/>
    </source>
</evidence>
<evidence type="ECO:0000259" key="7">
    <source>
        <dbReference type="Pfam" id="PF04542"/>
    </source>
</evidence>
<dbReference type="InterPro" id="IPR013324">
    <property type="entry name" value="RNA_pol_sigma_r3/r4-like"/>
</dbReference>
<evidence type="ECO:0000313" key="9">
    <source>
        <dbReference type="EMBL" id="MBO8470737.1"/>
    </source>
</evidence>
<dbReference type="InterPro" id="IPR000838">
    <property type="entry name" value="RNA_pol_sigma70_ECF_CS"/>
</dbReference>
<evidence type="ECO:0000256" key="5">
    <source>
        <dbReference type="ARBA" id="ARBA00023163"/>
    </source>
</evidence>
<keyword evidence="3 6" id="KW-0731">Sigma factor</keyword>
<gene>
    <name evidence="9" type="ORF">IAB82_02955</name>
</gene>
<proteinExistence type="inferred from homology"/>
<dbReference type="CDD" id="cd06171">
    <property type="entry name" value="Sigma70_r4"/>
    <property type="match status" value="1"/>
</dbReference>
<keyword evidence="2 6" id="KW-0805">Transcription regulation</keyword>
<sequence>MTGGEIMRLYRSGAEEKAFRIIVSTYKERLYWHIRRFTCSHEDTDDLLQDTFAKIWAALPSFREDAQFFTWIYRIATNEALNYLRKKKFRAMVSFEDIRSEMEKRIDSDPYFNGDAIQKQLHKAILKLPAKQRLVFTLRYFDEMKYEDISRIAGSSPGSLKASYHHAYNKIREELEKIF</sequence>
<dbReference type="Gene3D" id="1.10.1740.10">
    <property type="match status" value="1"/>
</dbReference>
<reference evidence="9" key="2">
    <citation type="journal article" date="2021" name="PeerJ">
        <title>Extensive microbial diversity within the chicken gut microbiome revealed by metagenomics and culture.</title>
        <authorList>
            <person name="Gilroy R."/>
            <person name="Ravi A."/>
            <person name="Getino M."/>
            <person name="Pursley I."/>
            <person name="Horton D.L."/>
            <person name="Alikhan N.F."/>
            <person name="Baker D."/>
            <person name="Gharbi K."/>
            <person name="Hall N."/>
            <person name="Watson M."/>
            <person name="Adriaenssens E.M."/>
            <person name="Foster-Nyarko E."/>
            <person name="Jarju S."/>
            <person name="Secka A."/>
            <person name="Antonio M."/>
            <person name="Oren A."/>
            <person name="Chaudhuri R.R."/>
            <person name="La Ragione R."/>
            <person name="Hildebrand F."/>
            <person name="Pallen M.J."/>
        </authorList>
    </citation>
    <scope>NUCLEOTIDE SEQUENCE</scope>
    <source>
        <strain evidence="9">B2-22910</strain>
    </source>
</reference>
<dbReference type="AlphaFoldDB" id="A0A9D9IDP1"/>
<dbReference type="InterPro" id="IPR036388">
    <property type="entry name" value="WH-like_DNA-bd_sf"/>
</dbReference>
<dbReference type="Pfam" id="PF04542">
    <property type="entry name" value="Sigma70_r2"/>
    <property type="match status" value="1"/>
</dbReference>
<dbReference type="SUPFAM" id="SSF88946">
    <property type="entry name" value="Sigma2 domain of RNA polymerase sigma factors"/>
    <property type="match status" value="1"/>
</dbReference>
<dbReference type="InterPro" id="IPR039425">
    <property type="entry name" value="RNA_pol_sigma-70-like"/>
</dbReference>
<evidence type="ECO:0000256" key="6">
    <source>
        <dbReference type="RuleBase" id="RU000716"/>
    </source>
</evidence>
<feature type="domain" description="RNA polymerase sigma-70 region 2" evidence="7">
    <location>
        <begin position="23"/>
        <end position="88"/>
    </location>
</feature>
<organism evidence="9 10">
    <name type="scientific">Candidatus Cryptobacteroides faecavium</name>
    <dbReference type="NCBI Taxonomy" id="2840762"/>
    <lineage>
        <taxon>Bacteria</taxon>
        <taxon>Pseudomonadati</taxon>
        <taxon>Bacteroidota</taxon>
        <taxon>Bacteroidia</taxon>
        <taxon>Bacteroidales</taxon>
        <taxon>Candidatus Cryptobacteroides</taxon>
    </lineage>
</organism>
<reference evidence="9" key="1">
    <citation type="submission" date="2020-10" db="EMBL/GenBank/DDBJ databases">
        <authorList>
            <person name="Gilroy R."/>
        </authorList>
    </citation>
    <scope>NUCLEOTIDE SEQUENCE</scope>
    <source>
        <strain evidence="9">B2-22910</strain>
    </source>
</reference>
<dbReference type="GO" id="GO:0006352">
    <property type="term" value="P:DNA-templated transcription initiation"/>
    <property type="evidence" value="ECO:0007669"/>
    <property type="project" value="InterPro"/>
</dbReference>
<dbReference type="InterPro" id="IPR013325">
    <property type="entry name" value="RNA_pol_sigma_r2"/>
</dbReference>
<dbReference type="InterPro" id="IPR014284">
    <property type="entry name" value="RNA_pol_sigma-70_dom"/>
</dbReference>
<dbReference type="GO" id="GO:0003677">
    <property type="term" value="F:DNA binding"/>
    <property type="evidence" value="ECO:0007669"/>
    <property type="project" value="UniProtKB-KW"/>
</dbReference>
<evidence type="ECO:0000256" key="3">
    <source>
        <dbReference type="ARBA" id="ARBA00023082"/>
    </source>
</evidence>
<evidence type="ECO:0000256" key="2">
    <source>
        <dbReference type="ARBA" id="ARBA00023015"/>
    </source>
</evidence>
<dbReference type="EMBL" id="JADIMB010000042">
    <property type="protein sequence ID" value="MBO8470737.1"/>
    <property type="molecule type" value="Genomic_DNA"/>
</dbReference>
<dbReference type="Gene3D" id="1.10.10.10">
    <property type="entry name" value="Winged helix-like DNA-binding domain superfamily/Winged helix DNA-binding domain"/>
    <property type="match status" value="1"/>
</dbReference>
<feature type="domain" description="RNA polymerase sigma factor 70 region 4 type 2" evidence="8">
    <location>
        <begin position="119"/>
        <end position="170"/>
    </location>
</feature>
<dbReference type="SUPFAM" id="SSF88659">
    <property type="entry name" value="Sigma3 and sigma4 domains of RNA polymerase sigma factors"/>
    <property type="match status" value="1"/>
</dbReference>
<dbReference type="Proteomes" id="UP000823603">
    <property type="component" value="Unassembled WGS sequence"/>
</dbReference>
<dbReference type="PANTHER" id="PTHR43133:SF51">
    <property type="entry name" value="RNA POLYMERASE SIGMA FACTOR"/>
    <property type="match status" value="1"/>
</dbReference>
<dbReference type="NCBIfam" id="TIGR02937">
    <property type="entry name" value="sigma70-ECF"/>
    <property type="match status" value="1"/>
</dbReference>
<dbReference type="GO" id="GO:0016987">
    <property type="term" value="F:sigma factor activity"/>
    <property type="evidence" value="ECO:0007669"/>
    <property type="project" value="UniProtKB-KW"/>
</dbReference>
<keyword evidence="4 6" id="KW-0238">DNA-binding</keyword>
<name>A0A9D9IDP1_9BACT</name>
<dbReference type="PROSITE" id="PS01063">
    <property type="entry name" value="SIGMA70_ECF"/>
    <property type="match status" value="1"/>
</dbReference>
<accession>A0A9D9IDP1</accession>
<dbReference type="InterPro" id="IPR013249">
    <property type="entry name" value="RNA_pol_sigma70_r4_t2"/>
</dbReference>
<evidence type="ECO:0000313" key="10">
    <source>
        <dbReference type="Proteomes" id="UP000823603"/>
    </source>
</evidence>
<comment type="caution">
    <text evidence="9">The sequence shown here is derived from an EMBL/GenBank/DDBJ whole genome shotgun (WGS) entry which is preliminary data.</text>
</comment>
<protein>
    <recommendedName>
        <fullName evidence="6">RNA polymerase sigma factor</fullName>
    </recommendedName>
</protein>
<evidence type="ECO:0000256" key="4">
    <source>
        <dbReference type="ARBA" id="ARBA00023125"/>
    </source>
</evidence>
<comment type="similarity">
    <text evidence="1 6">Belongs to the sigma-70 factor family. ECF subfamily.</text>
</comment>
<evidence type="ECO:0000256" key="1">
    <source>
        <dbReference type="ARBA" id="ARBA00010641"/>
    </source>
</evidence>
<dbReference type="PANTHER" id="PTHR43133">
    <property type="entry name" value="RNA POLYMERASE ECF-TYPE SIGMA FACTO"/>
    <property type="match status" value="1"/>
</dbReference>